<dbReference type="InterPro" id="IPR041657">
    <property type="entry name" value="HTH_17"/>
</dbReference>
<dbReference type="AlphaFoldDB" id="A0A383EWD9"/>
<evidence type="ECO:0000259" key="1">
    <source>
        <dbReference type="Pfam" id="PF12728"/>
    </source>
</evidence>
<accession>A0A383EWD9</accession>
<proteinExistence type="predicted"/>
<dbReference type="Pfam" id="PF12728">
    <property type="entry name" value="HTH_17"/>
    <property type="match status" value="1"/>
</dbReference>
<gene>
    <name evidence="2" type="ORF">METZ01_LOCUS513758</name>
</gene>
<organism evidence="2">
    <name type="scientific">marine metagenome</name>
    <dbReference type="NCBI Taxonomy" id="408172"/>
    <lineage>
        <taxon>unclassified sequences</taxon>
        <taxon>metagenomes</taxon>
        <taxon>ecological metagenomes</taxon>
    </lineage>
</organism>
<evidence type="ECO:0000313" key="2">
    <source>
        <dbReference type="EMBL" id="SVE60904.1"/>
    </source>
</evidence>
<sequence>MHKSIEVVIFPDGRLDVPNASDYLGLSQKTLAMMRCQGTGPKFIKRGRIFYFKEDLDQWILKNGKRSSTAKGA</sequence>
<feature type="domain" description="Helix-turn-helix" evidence="1">
    <location>
        <begin position="15"/>
        <end position="63"/>
    </location>
</feature>
<dbReference type="EMBL" id="UINC01229262">
    <property type="protein sequence ID" value="SVE60904.1"/>
    <property type="molecule type" value="Genomic_DNA"/>
</dbReference>
<protein>
    <recommendedName>
        <fullName evidence="1">Helix-turn-helix domain-containing protein</fullName>
    </recommendedName>
</protein>
<reference evidence="2" key="1">
    <citation type="submission" date="2018-05" db="EMBL/GenBank/DDBJ databases">
        <authorList>
            <person name="Lanie J.A."/>
            <person name="Ng W.-L."/>
            <person name="Kazmierczak K.M."/>
            <person name="Andrzejewski T.M."/>
            <person name="Davidsen T.M."/>
            <person name="Wayne K.J."/>
            <person name="Tettelin H."/>
            <person name="Glass J.I."/>
            <person name="Rusch D."/>
            <person name="Podicherti R."/>
            <person name="Tsui H.-C.T."/>
            <person name="Winkler M.E."/>
        </authorList>
    </citation>
    <scope>NUCLEOTIDE SEQUENCE</scope>
</reference>
<name>A0A383EWD9_9ZZZZ</name>